<accession>A0ABP9XTA1</accession>
<dbReference type="Proteomes" id="UP001476247">
    <property type="component" value="Unassembled WGS sequence"/>
</dbReference>
<reference evidence="1 2" key="1">
    <citation type="submission" date="2024-04" db="EMBL/GenBank/DDBJ databases">
        <title>genome sequences of Mucor flavus KT1a and Helicostylum pulchrum KT1b strains isolation_sourced from the surface of a dry-aged beef.</title>
        <authorList>
            <person name="Toyotome T."/>
            <person name="Hosono M."/>
            <person name="Torimaru M."/>
            <person name="Fukuda K."/>
            <person name="Mikami N."/>
        </authorList>
    </citation>
    <scope>NUCLEOTIDE SEQUENCE [LARGE SCALE GENOMIC DNA]</scope>
    <source>
        <strain evidence="1 2">KT1b</strain>
    </source>
</reference>
<gene>
    <name evidence="1" type="ORF">HPULCUR_003398</name>
</gene>
<sequence>MFALLAMLKTIADRYHRGTVGTFQKLKLYFIQPSDKCIRLWSMGYHQNGVYYLIREANIKISEHFQSKNKTLTELSVFNDIGVLGRYSGCVKDTQRRA</sequence>
<name>A0ABP9XTA1_9FUNG</name>
<dbReference type="EMBL" id="BAABUJ010000009">
    <property type="protein sequence ID" value="GAA5798000.1"/>
    <property type="molecule type" value="Genomic_DNA"/>
</dbReference>
<comment type="caution">
    <text evidence="1">The sequence shown here is derived from an EMBL/GenBank/DDBJ whole genome shotgun (WGS) entry which is preliminary data.</text>
</comment>
<evidence type="ECO:0000313" key="1">
    <source>
        <dbReference type="EMBL" id="GAA5798000.1"/>
    </source>
</evidence>
<proteinExistence type="predicted"/>
<organism evidence="1 2">
    <name type="scientific">Helicostylum pulchrum</name>
    <dbReference type="NCBI Taxonomy" id="562976"/>
    <lineage>
        <taxon>Eukaryota</taxon>
        <taxon>Fungi</taxon>
        <taxon>Fungi incertae sedis</taxon>
        <taxon>Mucoromycota</taxon>
        <taxon>Mucoromycotina</taxon>
        <taxon>Mucoromycetes</taxon>
        <taxon>Mucorales</taxon>
        <taxon>Mucorineae</taxon>
        <taxon>Mucoraceae</taxon>
        <taxon>Helicostylum</taxon>
    </lineage>
</organism>
<keyword evidence="2" id="KW-1185">Reference proteome</keyword>
<protein>
    <submittedName>
        <fullName evidence="1">Uncharacterized protein</fullName>
    </submittedName>
</protein>
<evidence type="ECO:0000313" key="2">
    <source>
        <dbReference type="Proteomes" id="UP001476247"/>
    </source>
</evidence>